<accession>A4X5B3</accession>
<dbReference type="HOGENOM" id="CLU_589101_0_0_11"/>
<evidence type="ECO:0000256" key="1">
    <source>
        <dbReference type="SAM" id="MobiDB-lite"/>
    </source>
</evidence>
<dbReference type="eggNOG" id="ENOG5033HHA">
    <property type="taxonomic scope" value="Bacteria"/>
</dbReference>
<protein>
    <submittedName>
        <fullName evidence="2">Uncharacterized protein</fullName>
    </submittedName>
</protein>
<dbReference type="KEGG" id="stp:Strop_1597"/>
<gene>
    <name evidence="2" type="ordered locus">Strop_1597</name>
</gene>
<evidence type="ECO:0000313" key="3">
    <source>
        <dbReference type="Proteomes" id="UP000000235"/>
    </source>
</evidence>
<evidence type="ECO:0000313" key="2">
    <source>
        <dbReference type="EMBL" id="ABP54063.1"/>
    </source>
</evidence>
<proteinExistence type="predicted"/>
<name>A4X5B3_SALTO</name>
<dbReference type="AlphaFoldDB" id="A4X5B3"/>
<reference evidence="3" key="1">
    <citation type="journal article" date="2007" name="Proc. Natl. Acad. Sci. U.S.A.">
        <title>Genome sequencing reveals complex secondary metabolome in the marine actinomycete Salinispora tropica.</title>
        <authorList>
            <person name="Udwary D.W."/>
            <person name="Zeigler L."/>
            <person name="Asolkar R.N."/>
            <person name="Singan V."/>
            <person name="Lapidus A."/>
            <person name="Fenical W."/>
            <person name="Jensen P.R."/>
            <person name="Moore B.S."/>
        </authorList>
    </citation>
    <scope>NUCLEOTIDE SEQUENCE [LARGE SCALE GENOMIC DNA]</scope>
    <source>
        <strain evidence="3">ATCC BAA-916 / DSM 44818 / CNB-440</strain>
    </source>
</reference>
<sequence>MRTLRRVGCPIAHPLVRTGTNPSTGRVVVGAGLRPRRLTAFGGPAAPGPSRCGRTDDVMDGVVRELLGRQLEAWLSRAVARGRPSVVALAYGPGALLAATDSAEAVLGVLAEHASQLRGRQLTVLVLADGSEELPARLGAMEATLPAETAVHLVPGGPARLPVAVKAAGATGAPLLSYLDGAGATDPAVLAASAAGRPAELLLVTEAVPPPAASTAAGVPPTASSSATPASAGLSSSVRARLADAGFPLTTQVDLVPVDGSPARRLAFGTGHDRSLEAFKENLWAADDDTLVRYRDPADPAGQLLDIAPEPESLRQELLAELARSGPRTVTELRRHALTATAYRSVDVQRALTGLLRCGAAVRDPEHGRLGGDVVIAVARHL</sequence>
<dbReference type="EMBL" id="CP000667">
    <property type="protein sequence ID" value="ABP54063.1"/>
    <property type="molecule type" value="Genomic_DNA"/>
</dbReference>
<dbReference type="Proteomes" id="UP000000235">
    <property type="component" value="Chromosome"/>
</dbReference>
<organism evidence="2 3">
    <name type="scientific">Salinispora tropica (strain ATCC BAA-916 / DSM 44818 / JCM 13857 / NBRC 105044 / CNB-440)</name>
    <dbReference type="NCBI Taxonomy" id="369723"/>
    <lineage>
        <taxon>Bacteria</taxon>
        <taxon>Bacillati</taxon>
        <taxon>Actinomycetota</taxon>
        <taxon>Actinomycetes</taxon>
        <taxon>Micromonosporales</taxon>
        <taxon>Micromonosporaceae</taxon>
        <taxon>Salinispora</taxon>
    </lineage>
</organism>
<feature type="compositionally biased region" description="Low complexity" evidence="1">
    <location>
        <begin position="213"/>
        <end position="231"/>
    </location>
</feature>
<keyword evidence="3" id="KW-1185">Reference proteome</keyword>
<feature type="region of interest" description="Disordered" evidence="1">
    <location>
        <begin position="211"/>
        <end position="231"/>
    </location>
</feature>